<dbReference type="InterPro" id="IPR000073">
    <property type="entry name" value="AB_hydrolase_1"/>
</dbReference>
<evidence type="ECO:0000256" key="1">
    <source>
        <dbReference type="SAM" id="MobiDB-lite"/>
    </source>
</evidence>
<dbReference type="PANTHER" id="PTHR43689">
    <property type="entry name" value="HYDROLASE"/>
    <property type="match status" value="1"/>
</dbReference>
<dbReference type="EMBL" id="CP001819">
    <property type="protein sequence ID" value="ACZ22682.1"/>
    <property type="molecule type" value="Genomic_DNA"/>
</dbReference>
<feature type="compositionally biased region" description="Basic residues" evidence="1">
    <location>
        <begin position="274"/>
        <end position="283"/>
    </location>
</feature>
<evidence type="ECO:0000313" key="3">
    <source>
        <dbReference type="EMBL" id="ACZ22682.1"/>
    </source>
</evidence>
<keyword evidence="3" id="KW-0012">Acyltransferase</keyword>
<dbReference type="ESTHER" id="sanks-d1bay1">
    <property type="family name" value="6_AlphaBeta_hydrolase"/>
</dbReference>
<organism evidence="3 4">
    <name type="scientific">Sanguibacter keddieii (strain ATCC 51767 / DSM 10542 / NCFB 3025 / ST-74)</name>
    <dbReference type="NCBI Taxonomy" id="446469"/>
    <lineage>
        <taxon>Bacteria</taxon>
        <taxon>Bacillati</taxon>
        <taxon>Actinomycetota</taxon>
        <taxon>Actinomycetes</taxon>
        <taxon>Micrococcales</taxon>
        <taxon>Sanguibacteraceae</taxon>
        <taxon>Sanguibacter</taxon>
    </lineage>
</organism>
<keyword evidence="3" id="KW-0378">Hydrolase</keyword>
<gene>
    <name evidence="3" type="ordered locus">Sked_27800</name>
</gene>
<dbReference type="PRINTS" id="PR00412">
    <property type="entry name" value="EPOXHYDRLASE"/>
</dbReference>
<dbReference type="SUPFAM" id="SSF53474">
    <property type="entry name" value="alpha/beta-Hydrolases"/>
    <property type="match status" value="1"/>
</dbReference>
<dbReference type="eggNOG" id="COG2267">
    <property type="taxonomic scope" value="Bacteria"/>
</dbReference>
<dbReference type="GO" id="GO:0016787">
    <property type="term" value="F:hydrolase activity"/>
    <property type="evidence" value="ECO:0007669"/>
    <property type="project" value="UniProtKB-KW"/>
</dbReference>
<evidence type="ECO:0000259" key="2">
    <source>
        <dbReference type="Pfam" id="PF12697"/>
    </source>
</evidence>
<proteinExistence type="predicted"/>
<dbReference type="RefSeq" id="WP_012867751.1">
    <property type="nucleotide sequence ID" value="NC_013521.1"/>
</dbReference>
<feature type="domain" description="AB hydrolase-1" evidence="2">
    <location>
        <begin position="6"/>
        <end position="248"/>
    </location>
</feature>
<dbReference type="OrthoDB" id="5495375at2"/>
<dbReference type="GO" id="GO:0016746">
    <property type="term" value="F:acyltransferase activity"/>
    <property type="evidence" value="ECO:0007669"/>
    <property type="project" value="UniProtKB-KW"/>
</dbReference>
<keyword evidence="3" id="KW-0808">Transferase</keyword>
<sequence>MQRPAIVFVHGVRSSSALWDPQLAAVRAEGYEAVAVDLPGHGARRDERFTLPGAMAVLDEAVAGVGGRTGPVVLVGLSLGGYVTLEYAARQPARLVGVVASACTCDPHGKPVLLYRDVAHHVVRALGAVGAARAHLLRLPHLPGTRRRRPLPVTTAHVDGTGTPPLAGGTPEPFRPGWDVVTDMLGQLAGRSAIENAARAQVPVWFVNGRRDHLRLEEKKYLAAVPHARLVVVPGSGHDVSSEAPDEYDAVLLGVLADLEAGRATSPGSVAPSHRPRRDRGRLRATTAAPGPGTVPNAAAV</sequence>
<feature type="region of interest" description="Disordered" evidence="1">
    <location>
        <begin position="263"/>
        <end position="301"/>
    </location>
</feature>
<dbReference type="InterPro" id="IPR000639">
    <property type="entry name" value="Epox_hydrolase-like"/>
</dbReference>
<dbReference type="PANTHER" id="PTHR43689:SF8">
    <property type="entry name" value="ALPHA_BETA-HYDROLASES SUPERFAMILY PROTEIN"/>
    <property type="match status" value="1"/>
</dbReference>
<dbReference type="InterPro" id="IPR029058">
    <property type="entry name" value="AB_hydrolase_fold"/>
</dbReference>
<name>D1BAY1_SANKS</name>
<dbReference type="KEGG" id="ske:Sked_27800"/>
<accession>D1BAY1</accession>
<dbReference type="Pfam" id="PF12697">
    <property type="entry name" value="Abhydrolase_6"/>
    <property type="match status" value="1"/>
</dbReference>
<dbReference type="AlphaFoldDB" id="D1BAY1"/>
<keyword evidence="4" id="KW-1185">Reference proteome</keyword>
<reference evidence="3 4" key="1">
    <citation type="journal article" date="2009" name="Stand. Genomic Sci.">
        <title>Complete genome sequence of Sanguibacter keddieii type strain (ST-74).</title>
        <authorList>
            <person name="Ivanova N."/>
            <person name="Sikorski J."/>
            <person name="Sims D."/>
            <person name="Brettin T."/>
            <person name="Detter J.C."/>
            <person name="Han C."/>
            <person name="Lapidus A."/>
            <person name="Copeland A."/>
            <person name="Glavina Del Rio T."/>
            <person name="Nolan M."/>
            <person name="Chen F."/>
            <person name="Lucas S."/>
            <person name="Tice H."/>
            <person name="Cheng J.F."/>
            <person name="Bruce D."/>
            <person name="Goodwin L."/>
            <person name="Pitluck S."/>
            <person name="Pati A."/>
            <person name="Mavromatis K."/>
            <person name="Chen A."/>
            <person name="Palaniappan K."/>
            <person name="D'haeseleer P."/>
            <person name="Chain P."/>
            <person name="Bristow J."/>
            <person name="Eisen J.A."/>
            <person name="Markowitz V."/>
            <person name="Hugenholtz P."/>
            <person name="Goker M."/>
            <person name="Pukall R."/>
            <person name="Klenk H.P."/>
            <person name="Kyrpides N.C."/>
        </authorList>
    </citation>
    <scope>NUCLEOTIDE SEQUENCE [LARGE SCALE GENOMIC DNA]</scope>
    <source>
        <strain evidence="4">ATCC 51767 / DSM 10542 / NCFB 3025 / ST-74</strain>
    </source>
</reference>
<dbReference type="Proteomes" id="UP000000322">
    <property type="component" value="Chromosome"/>
</dbReference>
<evidence type="ECO:0000313" key="4">
    <source>
        <dbReference type="Proteomes" id="UP000000322"/>
    </source>
</evidence>
<dbReference type="Gene3D" id="3.40.50.1820">
    <property type="entry name" value="alpha/beta hydrolase"/>
    <property type="match status" value="1"/>
</dbReference>
<dbReference type="HOGENOM" id="CLU_020336_50_4_11"/>
<dbReference type="STRING" id="446469.Sked_27800"/>
<protein>
    <submittedName>
        <fullName evidence="3">Predicted hydrolase or acyltransferase of alpha/beta superfamily</fullName>
    </submittedName>
</protein>